<sequence>MLSEGARLRRGQIRLRLQPLMPSSQHSPRQFLPPEGARNNLTAKRNFASCPLGAVPSRGGVEFVRARVANLSNPCHMEAQALSPVSKTATALAIRVVAMPASSLQKDELETRKMSRISVLLNLLESISSSFTNELGTNSLVEQLFGCVFKQGQIFKCLKINITLPLTMGQLKLYKFYFYLINIREDTFQYLKGYKRAGVGLWVKSWSDWTSGNGFPRELFGIIYGHQIGQCGAKCNCESL</sequence>
<evidence type="ECO:0000313" key="1">
    <source>
        <dbReference type="EMBL" id="RMC18846.1"/>
    </source>
</evidence>
<accession>A0A3M0L1A6</accession>
<gene>
    <name evidence="1" type="ORF">DUI87_04742</name>
</gene>
<keyword evidence="2" id="KW-1185">Reference proteome</keyword>
<name>A0A3M0L1A6_HIRRU</name>
<reference evidence="1 2" key="1">
    <citation type="submission" date="2018-07" db="EMBL/GenBank/DDBJ databases">
        <title>A high quality draft genome assembly of the barn swallow (H. rustica rustica).</title>
        <authorList>
            <person name="Formenti G."/>
            <person name="Chiara M."/>
            <person name="Poveda L."/>
            <person name="Francoijs K.-J."/>
            <person name="Bonisoli-Alquati A."/>
            <person name="Canova L."/>
            <person name="Gianfranceschi L."/>
            <person name="Horner D.S."/>
            <person name="Saino N."/>
        </authorList>
    </citation>
    <scope>NUCLEOTIDE SEQUENCE [LARGE SCALE GENOMIC DNA]</scope>
    <source>
        <strain evidence="1">Chelidonia</strain>
        <tissue evidence="1">Blood</tissue>
    </source>
</reference>
<dbReference type="Proteomes" id="UP000269221">
    <property type="component" value="Unassembled WGS sequence"/>
</dbReference>
<organism evidence="1 2">
    <name type="scientific">Hirundo rustica rustica</name>
    <dbReference type="NCBI Taxonomy" id="333673"/>
    <lineage>
        <taxon>Eukaryota</taxon>
        <taxon>Metazoa</taxon>
        <taxon>Chordata</taxon>
        <taxon>Craniata</taxon>
        <taxon>Vertebrata</taxon>
        <taxon>Euteleostomi</taxon>
        <taxon>Archelosauria</taxon>
        <taxon>Archosauria</taxon>
        <taxon>Dinosauria</taxon>
        <taxon>Saurischia</taxon>
        <taxon>Theropoda</taxon>
        <taxon>Coelurosauria</taxon>
        <taxon>Aves</taxon>
        <taxon>Neognathae</taxon>
        <taxon>Neoaves</taxon>
        <taxon>Telluraves</taxon>
        <taxon>Australaves</taxon>
        <taxon>Passeriformes</taxon>
        <taxon>Sylvioidea</taxon>
        <taxon>Hirundinidae</taxon>
        <taxon>Hirundo</taxon>
    </lineage>
</organism>
<proteinExistence type="predicted"/>
<protein>
    <submittedName>
        <fullName evidence="1">Uncharacterized protein</fullName>
    </submittedName>
</protein>
<dbReference type="EMBL" id="QRBI01000096">
    <property type="protein sequence ID" value="RMC18846.1"/>
    <property type="molecule type" value="Genomic_DNA"/>
</dbReference>
<evidence type="ECO:0000313" key="2">
    <source>
        <dbReference type="Proteomes" id="UP000269221"/>
    </source>
</evidence>
<comment type="caution">
    <text evidence="1">The sequence shown here is derived from an EMBL/GenBank/DDBJ whole genome shotgun (WGS) entry which is preliminary data.</text>
</comment>
<dbReference type="AlphaFoldDB" id="A0A3M0L1A6"/>